<evidence type="ECO:0000256" key="1">
    <source>
        <dbReference type="SAM" id="Phobius"/>
    </source>
</evidence>
<name>A0ABS3DS21_9BACI</name>
<keyword evidence="3" id="KW-1185">Reference proteome</keyword>
<gene>
    <name evidence="2" type="ORF">JF544_02680</name>
</gene>
<dbReference type="EMBL" id="JAEKJY010000001">
    <property type="protein sequence ID" value="MBN8234130.1"/>
    <property type="molecule type" value="Genomic_DNA"/>
</dbReference>
<dbReference type="RefSeq" id="WP_206932288.1">
    <property type="nucleotide sequence ID" value="NZ_JAEKJY010000001.1"/>
</dbReference>
<evidence type="ECO:0000313" key="2">
    <source>
        <dbReference type="EMBL" id="MBN8234130.1"/>
    </source>
</evidence>
<protein>
    <submittedName>
        <fullName evidence="2">Uncharacterized protein</fullName>
    </submittedName>
</protein>
<sequence length="154" mass="16883">MSLPLGKDENVQVSEDFTQNLVLSWLKSDFSLTNKRIMGKTPNTLFGMIPLGSREITYPLKNIASVGVSTKLHLRRLIFGLILVLIGLNLFDSSIFGGLFLTIVGAIPLLNSYTSTMVISNTAGQPVGVQISILEKQKVQDFANKININISDIM</sequence>
<keyword evidence="1" id="KW-1133">Transmembrane helix</keyword>
<feature type="transmembrane region" description="Helical" evidence="1">
    <location>
        <begin position="77"/>
        <end position="110"/>
    </location>
</feature>
<accession>A0ABS3DS21</accession>
<keyword evidence="1" id="KW-0812">Transmembrane</keyword>
<organism evidence="2 3">
    <name type="scientific">Halobacillus kuroshimensis</name>
    <dbReference type="NCBI Taxonomy" id="302481"/>
    <lineage>
        <taxon>Bacteria</taxon>
        <taxon>Bacillati</taxon>
        <taxon>Bacillota</taxon>
        <taxon>Bacilli</taxon>
        <taxon>Bacillales</taxon>
        <taxon>Bacillaceae</taxon>
        <taxon>Halobacillus</taxon>
    </lineage>
</organism>
<evidence type="ECO:0000313" key="3">
    <source>
        <dbReference type="Proteomes" id="UP000663970"/>
    </source>
</evidence>
<dbReference type="Proteomes" id="UP000663970">
    <property type="component" value="Unassembled WGS sequence"/>
</dbReference>
<comment type="caution">
    <text evidence="2">The sequence shown here is derived from an EMBL/GenBank/DDBJ whole genome shotgun (WGS) entry which is preliminary data.</text>
</comment>
<reference evidence="2 3" key="1">
    <citation type="submission" date="2020-12" db="EMBL/GenBank/DDBJ databases">
        <title>Oil enriched cultivation method for isolating marine PHA-producing bacteria.</title>
        <authorList>
            <person name="Zheng W."/>
            <person name="Yu S."/>
            <person name="Huang Y."/>
        </authorList>
    </citation>
    <scope>NUCLEOTIDE SEQUENCE [LARGE SCALE GENOMIC DNA]</scope>
    <source>
        <strain evidence="2 3">SY-2-6</strain>
    </source>
</reference>
<proteinExistence type="predicted"/>
<keyword evidence="1" id="KW-0472">Membrane</keyword>